<dbReference type="PIRSF" id="PIRSF018567">
    <property type="entry name" value="AcoX"/>
    <property type="match status" value="1"/>
</dbReference>
<evidence type="ECO:0000313" key="8">
    <source>
        <dbReference type="Proteomes" id="UP000324896"/>
    </source>
</evidence>
<sequence length="338" mass="37324">MAEDIKSVGIIANPASGRDIRRLVAHGSVFDNAEKVNIVRRILLALNTLNLDRVYIMPDSFGIGNEAVNGLWGEEKENFKLDVEILGMTVTGTAEDSFNAAVLMEEKNVDIIIILGGDGTNRVVVKALTNTPILSLSTGTNNVFPIMAESTMLGLAAGLFTKFSDEEKEKVTEPIKCIYVIKDGKIEDLALIDAVVVNESYIGSRALWHTDLLEEIFVTRSTSYDIGMVSIPGRLTEVKVNEDGGVFLKVGEPNQKVRAAIAPGVIREIGVEDWRKIEQEEIVELPVKKRIIALDGERELIIKKDEKVTMQLSHADTRFLDYKQALKLADSKNMLEVL</sequence>
<dbReference type="GO" id="GO:0006741">
    <property type="term" value="P:NADP+ biosynthetic process"/>
    <property type="evidence" value="ECO:0007669"/>
    <property type="project" value="InterPro"/>
</dbReference>
<evidence type="ECO:0000313" key="2">
    <source>
        <dbReference type="EMBL" id="SDD20664.1"/>
    </source>
</evidence>
<dbReference type="PANTHER" id="PTHR40697">
    <property type="entry name" value="ACETOIN CATABOLISM PROTEIN X"/>
    <property type="match status" value="1"/>
</dbReference>
<dbReference type="EMBL" id="QICM01000034">
    <property type="protein sequence ID" value="PXV62407.1"/>
    <property type="molecule type" value="Genomic_DNA"/>
</dbReference>
<accession>A0A1G6SVS6</accession>
<dbReference type="GO" id="GO:0003951">
    <property type="term" value="F:NAD+ kinase activity"/>
    <property type="evidence" value="ECO:0007669"/>
    <property type="project" value="InterPro"/>
</dbReference>
<dbReference type="InterPro" id="IPR039065">
    <property type="entry name" value="AcoX-like"/>
</dbReference>
<evidence type="ECO:0000313" key="7">
    <source>
        <dbReference type="Proteomes" id="UP000247389"/>
    </source>
</evidence>
<organism evidence="2 8">
    <name type="scientific">Halanaerobium congolense</name>
    <dbReference type="NCBI Taxonomy" id="54121"/>
    <lineage>
        <taxon>Bacteria</taxon>
        <taxon>Bacillati</taxon>
        <taxon>Bacillota</taxon>
        <taxon>Clostridia</taxon>
        <taxon>Halanaerobiales</taxon>
        <taxon>Halanaerobiaceae</taxon>
        <taxon>Halanaerobium</taxon>
    </lineage>
</organism>
<protein>
    <submittedName>
        <fullName evidence="2">ATP-NAD kinase</fullName>
    </submittedName>
</protein>
<dbReference type="Proteomes" id="UP000199519">
    <property type="component" value="Unassembled WGS sequence"/>
</dbReference>
<dbReference type="EMBL" id="FMYT01000033">
    <property type="protein sequence ID" value="SDD20664.1"/>
    <property type="molecule type" value="Genomic_DNA"/>
</dbReference>
<dbReference type="InterPro" id="IPR002504">
    <property type="entry name" value="NADK"/>
</dbReference>
<dbReference type="Proteomes" id="UP000324896">
    <property type="component" value="Unassembled WGS sequence"/>
</dbReference>
<dbReference type="Proteomes" id="UP000198612">
    <property type="component" value="Unassembled WGS sequence"/>
</dbReference>
<dbReference type="PANTHER" id="PTHR40697:SF3">
    <property type="entry name" value="ACETOIN CATABOLISM PROTEIN X"/>
    <property type="match status" value="1"/>
</dbReference>
<keyword evidence="2" id="KW-0418">Kinase</keyword>
<gene>
    <name evidence="1" type="ORF">C8C78_1346</name>
    <name evidence="2" type="ORF">SAMN04488597_13323</name>
    <name evidence="3" type="ORF">SAMN04488598_13123</name>
    <name evidence="4" type="ORF">SAMN04515652_10410</name>
</gene>
<name>A0A1G6SVS6_9FIRM</name>
<reference evidence="5 6" key="1">
    <citation type="submission" date="2016-10" db="EMBL/GenBank/DDBJ databases">
        <authorList>
            <person name="Varghese N."/>
            <person name="Submissions S."/>
        </authorList>
    </citation>
    <scope>NUCLEOTIDE SEQUENCE [LARGE SCALE GENOMIC DNA]</scope>
    <source>
        <strain evidence="2 8">WG10</strain>
        <strain evidence="3 6">WG2</strain>
        <strain evidence="4 5">WG5</strain>
    </source>
</reference>
<dbReference type="Proteomes" id="UP000247389">
    <property type="component" value="Unassembled WGS sequence"/>
</dbReference>
<keyword evidence="6" id="KW-1185">Reference proteome</keyword>
<dbReference type="InterPro" id="IPR017438">
    <property type="entry name" value="ATP-NAD_kinase_N"/>
</dbReference>
<dbReference type="GO" id="GO:0051287">
    <property type="term" value="F:NAD binding"/>
    <property type="evidence" value="ECO:0007669"/>
    <property type="project" value="UniProtKB-ARBA"/>
</dbReference>
<evidence type="ECO:0000313" key="5">
    <source>
        <dbReference type="Proteomes" id="UP000198612"/>
    </source>
</evidence>
<evidence type="ECO:0000313" key="1">
    <source>
        <dbReference type="EMBL" id="PXV62407.1"/>
    </source>
</evidence>
<dbReference type="Pfam" id="PF01513">
    <property type="entry name" value="NAD_kinase"/>
    <property type="match status" value="1"/>
</dbReference>
<dbReference type="GO" id="GO:0005524">
    <property type="term" value="F:ATP binding"/>
    <property type="evidence" value="ECO:0007669"/>
    <property type="project" value="UniProtKB-ARBA"/>
</dbReference>
<dbReference type="AlphaFoldDB" id="A0A1G6SVS6"/>
<reference evidence="1 7" key="2">
    <citation type="submission" date="2018-04" db="EMBL/GenBank/DDBJ databases">
        <title>Subsurface microbial communities from deep shales in Ohio and West Virginia, USA.</title>
        <authorList>
            <person name="Wrighton K."/>
        </authorList>
    </citation>
    <scope>NUCLEOTIDE SEQUENCE [LARGE SCALE GENOMIC DNA]</scope>
    <source>
        <strain evidence="1 7">MSL28</strain>
    </source>
</reference>
<dbReference type="STRING" id="54121.SAMN04515653_13123"/>
<keyword evidence="2" id="KW-0808">Transferase</keyword>
<evidence type="ECO:0000313" key="3">
    <source>
        <dbReference type="EMBL" id="SDF91734.1"/>
    </source>
</evidence>
<dbReference type="SUPFAM" id="SSF111331">
    <property type="entry name" value="NAD kinase/diacylglycerol kinase-like"/>
    <property type="match status" value="1"/>
</dbReference>
<dbReference type="InterPro" id="IPR011391">
    <property type="entry name" value="AcoX_kinase"/>
</dbReference>
<evidence type="ECO:0000313" key="6">
    <source>
        <dbReference type="Proteomes" id="UP000199519"/>
    </source>
</evidence>
<evidence type="ECO:0000313" key="4">
    <source>
        <dbReference type="EMBL" id="SES71397.1"/>
    </source>
</evidence>
<dbReference type="OrthoDB" id="4292700at2"/>
<dbReference type="EMBL" id="FOHG01000004">
    <property type="protein sequence ID" value="SES71397.1"/>
    <property type="molecule type" value="Genomic_DNA"/>
</dbReference>
<dbReference type="EMBL" id="FNBJ01000031">
    <property type="protein sequence ID" value="SDF91734.1"/>
    <property type="molecule type" value="Genomic_DNA"/>
</dbReference>
<dbReference type="Gene3D" id="3.40.50.10330">
    <property type="entry name" value="Probable inorganic polyphosphate/atp-NAD kinase, domain 1"/>
    <property type="match status" value="1"/>
</dbReference>
<dbReference type="InterPro" id="IPR016064">
    <property type="entry name" value="NAD/diacylglycerol_kinase_sf"/>
</dbReference>
<dbReference type="RefSeq" id="WP_159429248.1">
    <property type="nucleotide sequence ID" value="NZ_FMYT01000033.1"/>
</dbReference>
<proteinExistence type="predicted"/>